<sequence length="113" mass="11953">MVDDRLKDAPRLGPEALEACAFCGRAIPATESPIFYRVTLRQCGMDMHAVSRHLGLVAFFGGGDAGSALARAMGPCEQPVVQIARGQTNVCMRCANDHPDIMTLHAVALEGGA</sequence>
<evidence type="ECO:0000313" key="1">
    <source>
        <dbReference type="EMBL" id="MDE8654808.1"/>
    </source>
</evidence>
<dbReference type="EMBL" id="JARESE010000123">
    <property type="protein sequence ID" value="MDE8654808.1"/>
    <property type="molecule type" value="Genomic_DNA"/>
</dbReference>
<comment type="caution">
    <text evidence="1">The sequence shown here is derived from an EMBL/GenBank/DDBJ whole genome shotgun (WGS) entry which is preliminary data.</text>
</comment>
<accession>A0ABT5WY20</accession>
<keyword evidence="2" id="KW-1185">Reference proteome</keyword>
<name>A0ABT5WY20_9SPHN</name>
<dbReference type="RefSeq" id="WP_275230926.1">
    <property type="nucleotide sequence ID" value="NZ_JARESE010000123.1"/>
</dbReference>
<evidence type="ECO:0000313" key="2">
    <source>
        <dbReference type="Proteomes" id="UP001216253"/>
    </source>
</evidence>
<dbReference type="Proteomes" id="UP001216253">
    <property type="component" value="Unassembled WGS sequence"/>
</dbReference>
<protein>
    <submittedName>
        <fullName evidence="1">Uncharacterized protein</fullName>
    </submittedName>
</protein>
<organism evidence="1 2">
    <name type="scientific">Novosphingobium album</name>
    <name type="common">ex Liu et al. 2023</name>
    <dbReference type="NCBI Taxonomy" id="3031130"/>
    <lineage>
        <taxon>Bacteria</taxon>
        <taxon>Pseudomonadati</taxon>
        <taxon>Pseudomonadota</taxon>
        <taxon>Alphaproteobacteria</taxon>
        <taxon>Sphingomonadales</taxon>
        <taxon>Sphingomonadaceae</taxon>
        <taxon>Novosphingobium</taxon>
    </lineage>
</organism>
<reference evidence="1 2" key="1">
    <citation type="submission" date="2023-03" db="EMBL/GenBank/DDBJ databases">
        <title>NovoSphingobium album sp. nov. isolated from polycyclic aromatic hydrocarbons- and heavy-metal polluted soil.</title>
        <authorList>
            <person name="Liu Z."/>
            <person name="Wang K."/>
        </authorList>
    </citation>
    <scope>NUCLEOTIDE SEQUENCE [LARGE SCALE GENOMIC DNA]</scope>
    <source>
        <strain evidence="1 2">H3SJ31-1</strain>
    </source>
</reference>
<gene>
    <name evidence="1" type="ORF">PYV00_24235</name>
</gene>
<proteinExistence type="predicted"/>